<organism evidence="1 2">
    <name type="scientific">Acidocella aquatica</name>
    <dbReference type="NCBI Taxonomy" id="1922313"/>
    <lineage>
        <taxon>Bacteria</taxon>
        <taxon>Pseudomonadati</taxon>
        <taxon>Pseudomonadota</taxon>
        <taxon>Alphaproteobacteria</taxon>
        <taxon>Acetobacterales</taxon>
        <taxon>Acidocellaceae</taxon>
        <taxon>Acidocella</taxon>
    </lineage>
</organism>
<proteinExistence type="predicted"/>
<keyword evidence="2" id="KW-1185">Reference proteome</keyword>
<dbReference type="Proteomes" id="UP001156641">
    <property type="component" value="Unassembled WGS sequence"/>
</dbReference>
<dbReference type="RefSeq" id="WP_284257705.1">
    <property type="nucleotide sequence ID" value="NZ_BSOS01000046.1"/>
</dbReference>
<sequence length="110" mass="10962">MPSDSLPIPSSTRLAALEAGQTAIVTALGLVLDTLQQQSNLLQELVDAARDEPGPSPIITSLDELTAAVVRMGAGVETLAQKFDALPNAISAALAPGPEAGCASAGSASP</sequence>
<evidence type="ECO:0000313" key="1">
    <source>
        <dbReference type="EMBL" id="GLR66999.1"/>
    </source>
</evidence>
<protein>
    <submittedName>
        <fullName evidence="1">Uncharacterized protein</fullName>
    </submittedName>
</protein>
<reference evidence="2" key="1">
    <citation type="journal article" date="2019" name="Int. J. Syst. Evol. Microbiol.">
        <title>The Global Catalogue of Microorganisms (GCM) 10K type strain sequencing project: providing services to taxonomists for standard genome sequencing and annotation.</title>
        <authorList>
            <consortium name="The Broad Institute Genomics Platform"/>
            <consortium name="The Broad Institute Genome Sequencing Center for Infectious Disease"/>
            <person name="Wu L."/>
            <person name="Ma J."/>
        </authorList>
    </citation>
    <scope>NUCLEOTIDE SEQUENCE [LARGE SCALE GENOMIC DNA]</scope>
    <source>
        <strain evidence="2">NBRC 112502</strain>
    </source>
</reference>
<gene>
    <name evidence="1" type="ORF">GCM10010909_16800</name>
</gene>
<comment type="caution">
    <text evidence="1">The sequence shown here is derived from an EMBL/GenBank/DDBJ whole genome shotgun (WGS) entry which is preliminary data.</text>
</comment>
<evidence type="ECO:0000313" key="2">
    <source>
        <dbReference type="Proteomes" id="UP001156641"/>
    </source>
</evidence>
<dbReference type="EMBL" id="BSOS01000046">
    <property type="protein sequence ID" value="GLR66999.1"/>
    <property type="molecule type" value="Genomic_DNA"/>
</dbReference>
<accession>A0ABQ6A3D7</accession>
<name>A0ABQ6A3D7_9PROT</name>